<comment type="caution">
    <text evidence="1">The sequence shown here is derived from an EMBL/GenBank/DDBJ whole genome shotgun (WGS) entry which is preliminary data.</text>
</comment>
<reference evidence="1 2" key="1">
    <citation type="submission" date="2015-11" db="EMBL/GenBank/DDBJ databases">
        <title>Draft Genome Sequence of the Strain BR 10303 (Bradyrhizobium sp.) isolated from nodules of Centrolobium paraense.</title>
        <authorList>
            <person name="Zelli J.E."/>
            <person name="Simoes-Araujo J.L."/>
            <person name="Barauna A.C."/>
            <person name="Silva K."/>
        </authorList>
    </citation>
    <scope>NUCLEOTIDE SEQUENCE [LARGE SCALE GENOMIC DNA]</scope>
    <source>
        <strain evidence="1 2">BR 10303</strain>
    </source>
</reference>
<gene>
    <name evidence="1" type="ORF">AS156_30290</name>
</gene>
<dbReference type="RefSeq" id="WP_066501268.1">
    <property type="nucleotide sequence ID" value="NZ_LNCU01000025.1"/>
</dbReference>
<organism evidence="1 2">
    <name type="scientific">Bradyrhizobium macuxiense</name>
    <dbReference type="NCBI Taxonomy" id="1755647"/>
    <lineage>
        <taxon>Bacteria</taxon>
        <taxon>Pseudomonadati</taxon>
        <taxon>Pseudomonadota</taxon>
        <taxon>Alphaproteobacteria</taxon>
        <taxon>Hyphomicrobiales</taxon>
        <taxon>Nitrobacteraceae</taxon>
        <taxon>Bradyrhizobium</taxon>
    </lineage>
</organism>
<sequence length="213" mass="23927">MINFQLLFSKFAASMKAGNIEIYNEFSLQHELGIFLRAEIAGSKVQFERNVSFFFGTDTHSFTKREIDIVVYSLEKRDLLAAIELKYPRNGQYPEQMFSFCKDIAFCEELRRSGFQFAATVIFADDPLFYQGASSGIYGYFRGQKSLTGAIKKPTGKQQEQVTLAGQYVVDWRLVSGGLMYTIVEASPAPTPKGTFSAVASWLSRARDRPDGA</sequence>
<proteinExistence type="predicted"/>
<keyword evidence="2" id="KW-1185">Reference proteome</keyword>
<dbReference type="EMBL" id="LNCU01000025">
    <property type="protein sequence ID" value="KWV59816.1"/>
    <property type="molecule type" value="Genomic_DNA"/>
</dbReference>
<evidence type="ECO:0000313" key="1">
    <source>
        <dbReference type="EMBL" id="KWV59816.1"/>
    </source>
</evidence>
<dbReference type="AlphaFoldDB" id="A0A109K2U0"/>
<accession>A0A109K2U0</accession>
<protein>
    <submittedName>
        <fullName evidence="1">Uncharacterized protein</fullName>
    </submittedName>
</protein>
<name>A0A109K2U0_9BRAD</name>
<dbReference type="Proteomes" id="UP000057737">
    <property type="component" value="Unassembled WGS sequence"/>
</dbReference>
<evidence type="ECO:0000313" key="2">
    <source>
        <dbReference type="Proteomes" id="UP000057737"/>
    </source>
</evidence>